<dbReference type="EMBL" id="MTYJ01000042">
    <property type="protein sequence ID" value="OQV19190.1"/>
    <property type="molecule type" value="Genomic_DNA"/>
</dbReference>
<proteinExistence type="predicted"/>
<evidence type="ECO:0000313" key="2">
    <source>
        <dbReference type="Proteomes" id="UP000192578"/>
    </source>
</evidence>
<dbReference type="AlphaFoldDB" id="A0A1W0WVI6"/>
<keyword evidence="2" id="KW-1185">Reference proteome</keyword>
<reference evidence="2" key="1">
    <citation type="submission" date="2017-01" db="EMBL/GenBank/DDBJ databases">
        <title>Comparative genomics of anhydrobiosis in the tardigrade Hypsibius dujardini.</title>
        <authorList>
            <person name="Yoshida Y."/>
            <person name="Koutsovoulos G."/>
            <person name="Laetsch D."/>
            <person name="Stevens L."/>
            <person name="Kumar S."/>
            <person name="Horikawa D."/>
            <person name="Ishino K."/>
            <person name="Komine S."/>
            <person name="Tomita M."/>
            <person name="Blaxter M."/>
            <person name="Arakawa K."/>
        </authorList>
    </citation>
    <scope>NUCLEOTIDE SEQUENCE [LARGE SCALE GENOMIC DNA]</scope>
    <source>
        <strain evidence="2">Z151</strain>
    </source>
</reference>
<comment type="caution">
    <text evidence="1">The sequence shown here is derived from an EMBL/GenBank/DDBJ whole genome shotgun (WGS) entry which is preliminary data.</text>
</comment>
<accession>A0A1W0WVI6</accession>
<protein>
    <submittedName>
        <fullName evidence="1">Uncharacterized protein</fullName>
    </submittedName>
</protein>
<gene>
    <name evidence="1" type="ORF">BV898_06827</name>
</gene>
<dbReference type="Proteomes" id="UP000192578">
    <property type="component" value="Unassembled WGS sequence"/>
</dbReference>
<sequence>MQGMTQAELDLGWIAARADAISAVELQTKTASETETIFHPQISWKFDFDFCGINTSAKDNPIPAGR</sequence>
<name>A0A1W0WVI6_HYPEX</name>
<evidence type="ECO:0000313" key="1">
    <source>
        <dbReference type="EMBL" id="OQV19190.1"/>
    </source>
</evidence>
<organism evidence="1 2">
    <name type="scientific">Hypsibius exemplaris</name>
    <name type="common">Freshwater tardigrade</name>
    <dbReference type="NCBI Taxonomy" id="2072580"/>
    <lineage>
        <taxon>Eukaryota</taxon>
        <taxon>Metazoa</taxon>
        <taxon>Ecdysozoa</taxon>
        <taxon>Tardigrada</taxon>
        <taxon>Eutardigrada</taxon>
        <taxon>Parachela</taxon>
        <taxon>Hypsibioidea</taxon>
        <taxon>Hypsibiidae</taxon>
        <taxon>Hypsibius</taxon>
    </lineage>
</organism>